<dbReference type="InterPro" id="IPR006976">
    <property type="entry name" value="VanZ-like"/>
</dbReference>
<organism evidence="3 4">
    <name type="scientific">Rarobacter incanus</name>
    <dbReference type="NCBI Taxonomy" id="153494"/>
    <lineage>
        <taxon>Bacteria</taxon>
        <taxon>Bacillati</taxon>
        <taxon>Actinomycetota</taxon>
        <taxon>Actinomycetes</taxon>
        <taxon>Micrococcales</taxon>
        <taxon>Rarobacteraceae</taxon>
        <taxon>Rarobacter</taxon>
    </lineage>
</organism>
<keyword evidence="1" id="KW-1133">Transmembrane helix</keyword>
<feature type="domain" description="VanZ-like" evidence="2">
    <location>
        <begin position="38"/>
        <end position="175"/>
    </location>
</feature>
<feature type="transmembrane region" description="Helical" evidence="1">
    <location>
        <begin position="158"/>
        <end position="180"/>
    </location>
</feature>
<evidence type="ECO:0000259" key="2">
    <source>
        <dbReference type="Pfam" id="PF04892"/>
    </source>
</evidence>
<dbReference type="EMBL" id="VFNV01000001">
    <property type="protein sequence ID" value="TQK76140.1"/>
    <property type="molecule type" value="Genomic_DNA"/>
</dbReference>
<evidence type="ECO:0000313" key="4">
    <source>
        <dbReference type="Proteomes" id="UP000316181"/>
    </source>
</evidence>
<feature type="transmembrane region" description="Helical" evidence="1">
    <location>
        <begin position="201"/>
        <end position="222"/>
    </location>
</feature>
<feature type="transmembrane region" description="Helical" evidence="1">
    <location>
        <begin position="242"/>
        <end position="263"/>
    </location>
</feature>
<proteinExistence type="predicted"/>
<dbReference type="Proteomes" id="UP000316181">
    <property type="component" value="Unassembled WGS sequence"/>
</dbReference>
<dbReference type="AlphaFoldDB" id="A0A542SND1"/>
<keyword evidence="4" id="KW-1185">Reference proteome</keyword>
<comment type="caution">
    <text evidence="3">The sequence shown here is derived from an EMBL/GenBank/DDBJ whole genome shotgun (WGS) entry which is preliminary data.</text>
</comment>
<feature type="transmembrane region" description="Helical" evidence="1">
    <location>
        <begin position="119"/>
        <end position="146"/>
    </location>
</feature>
<feature type="transmembrane region" description="Helical" evidence="1">
    <location>
        <begin position="94"/>
        <end position="112"/>
    </location>
</feature>
<dbReference type="Pfam" id="PF04892">
    <property type="entry name" value="VanZ"/>
    <property type="match status" value="1"/>
</dbReference>
<evidence type="ECO:0000313" key="3">
    <source>
        <dbReference type="EMBL" id="TQK76140.1"/>
    </source>
</evidence>
<dbReference type="PANTHER" id="PTHR36834">
    <property type="entry name" value="MEMBRANE PROTEIN-RELATED"/>
    <property type="match status" value="1"/>
</dbReference>
<feature type="transmembrane region" description="Helical" evidence="1">
    <location>
        <begin position="6"/>
        <end position="24"/>
    </location>
</feature>
<sequence>MILGVIAFALIFVPLLIVQFRKFGALNARRIVGAAAVAIYGAALVSYTMFPMPSPQWCNLNHSIRPEFVPLHSIDDIARATAGLPLPQALTSTATLQVVFNVILFVPWGILVRRYFGRSFAFASFSGLAMSLAIEATQLTGVWGLVGCAYRVADIDDVITNTTGAVLGAALAPLILGWMPQARQLEATRDRARRVARPRRLVGMGLDLATFWIGTYILAIVYRAVGLYGFGRPLPSGQSWMFSFVPMAIVAALMAAPSLLGSGASVGQRLVWLEPRWRGRPRRAVRYLTGFAPFAAAQLWAAAPHVDPGIPAALGTCWLLLAGIGVIADKSARGISYRLARVELVDPRASAGGLQRPVQPTP</sequence>
<name>A0A542SND1_9MICO</name>
<keyword evidence="1" id="KW-0812">Transmembrane</keyword>
<gene>
    <name evidence="3" type="ORF">FB389_0798</name>
</gene>
<feature type="transmembrane region" description="Helical" evidence="1">
    <location>
        <begin position="284"/>
        <end position="303"/>
    </location>
</feature>
<dbReference type="InterPro" id="IPR053150">
    <property type="entry name" value="Teicoplanin_resist-assoc"/>
</dbReference>
<feature type="transmembrane region" description="Helical" evidence="1">
    <location>
        <begin position="31"/>
        <end position="50"/>
    </location>
</feature>
<reference evidence="3 4" key="1">
    <citation type="submission" date="2019-06" db="EMBL/GenBank/DDBJ databases">
        <title>Sequencing the genomes of 1000 actinobacteria strains.</title>
        <authorList>
            <person name="Klenk H.-P."/>
        </authorList>
    </citation>
    <scope>NUCLEOTIDE SEQUENCE [LARGE SCALE GENOMIC DNA]</scope>
    <source>
        <strain evidence="3 4">DSM 10596</strain>
    </source>
</reference>
<keyword evidence="1" id="KW-0472">Membrane</keyword>
<dbReference type="PANTHER" id="PTHR36834:SF1">
    <property type="entry name" value="INTEGRAL MEMBRANE PROTEIN"/>
    <property type="match status" value="1"/>
</dbReference>
<feature type="transmembrane region" description="Helical" evidence="1">
    <location>
        <begin position="309"/>
        <end position="328"/>
    </location>
</feature>
<accession>A0A542SND1</accession>
<protein>
    <submittedName>
        <fullName evidence="3">Glycopeptide antibiotics resistance protein</fullName>
    </submittedName>
</protein>
<evidence type="ECO:0000256" key="1">
    <source>
        <dbReference type="SAM" id="Phobius"/>
    </source>
</evidence>